<dbReference type="GO" id="GO:0016757">
    <property type="term" value="F:glycosyltransferase activity"/>
    <property type="evidence" value="ECO:0007669"/>
    <property type="project" value="UniProtKB-KW"/>
</dbReference>
<dbReference type="EMBL" id="AOJH01000102">
    <property type="protein sequence ID" value="EMA57674.1"/>
    <property type="molecule type" value="Genomic_DNA"/>
</dbReference>
<dbReference type="OrthoDB" id="351212at2157"/>
<name>M0NKM0_9EURY</name>
<evidence type="ECO:0000313" key="4">
    <source>
        <dbReference type="EMBL" id="EMA57674.1"/>
    </source>
</evidence>
<keyword evidence="5" id="KW-1185">Reference proteome</keyword>
<dbReference type="Gene3D" id="3.90.550.10">
    <property type="entry name" value="Spore Coat Polysaccharide Biosynthesis Protein SpsA, Chain A"/>
    <property type="match status" value="1"/>
</dbReference>
<accession>M0NKM0</accession>
<keyword evidence="3" id="KW-0479">Metal-binding</keyword>
<evidence type="ECO:0000256" key="2">
    <source>
        <dbReference type="ARBA" id="ARBA00022679"/>
    </source>
</evidence>
<keyword evidence="1" id="KW-0328">Glycosyltransferase</keyword>
<dbReference type="AlphaFoldDB" id="M0NKM0"/>
<dbReference type="PANTHER" id="PTHR13778:SF47">
    <property type="entry name" value="LIPOPOLYSACCHARIDE 1,3-GALACTOSYLTRANSFERASE"/>
    <property type="match status" value="1"/>
</dbReference>
<dbReference type="InterPro" id="IPR029044">
    <property type="entry name" value="Nucleotide-diphossugar_trans"/>
</dbReference>
<dbReference type="Proteomes" id="UP000011546">
    <property type="component" value="Unassembled WGS sequence"/>
</dbReference>
<dbReference type="PANTHER" id="PTHR13778">
    <property type="entry name" value="GLYCOSYLTRANSFERASE 8 DOMAIN-CONTAINING PROTEIN"/>
    <property type="match status" value="1"/>
</dbReference>
<gene>
    <name evidence="4" type="ORF">C468_16827</name>
</gene>
<reference evidence="4 5" key="1">
    <citation type="journal article" date="2014" name="PLoS Genet.">
        <title>Phylogenetically driven sequencing of extremely halophilic archaea reveals strategies for static and dynamic osmo-response.</title>
        <authorList>
            <person name="Becker E.A."/>
            <person name="Seitzer P.M."/>
            <person name="Tritt A."/>
            <person name="Larsen D."/>
            <person name="Krusor M."/>
            <person name="Yao A.I."/>
            <person name="Wu D."/>
            <person name="Madern D."/>
            <person name="Eisen J.A."/>
            <person name="Darling A.E."/>
            <person name="Facciotti M.T."/>
        </authorList>
    </citation>
    <scope>NUCLEOTIDE SEQUENCE [LARGE SCALE GENOMIC DNA]</scope>
    <source>
        <strain evidence="4 5">JCM 14978</strain>
    </source>
</reference>
<evidence type="ECO:0000256" key="1">
    <source>
        <dbReference type="ARBA" id="ARBA00022676"/>
    </source>
</evidence>
<protein>
    <submittedName>
        <fullName evidence="4">LPS:glycosyltransferase</fullName>
    </submittedName>
</protein>
<dbReference type="CDD" id="cd04194">
    <property type="entry name" value="GT8_A4GalT_like"/>
    <property type="match status" value="1"/>
</dbReference>
<organism evidence="4 5">
    <name type="scientific">Halorubrum kocurii JCM 14978</name>
    <dbReference type="NCBI Taxonomy" id="1230456"/>
    <lineage>
        <taxon>Archaea</taxon>
        <taxon>Methanobacteriati</taxon>
        <taxon>Methanobacteriota</taxon>
        <taxon>Stenosarchaea group</taxon>
        <taxon>Halobacteria</taxon>
        <taxon>Halobacteriales</taxon>
        <taxon>Haloferacaceae</taxon>
        <taxon>Halorubrum</taxon>
    </lineage>
</organism>
<evidence type="ECO:0000256" key="3">
    <source>
        <dbReference type="ARBA" id="ARBA00022723"/>
    </source>
</evidence>
<dbReference type="SUPFAM" id="SSF53448">
    <property type="entry name" value="Nucleotide-diphospho-sugar transferases"/>
    <property type="match status" value="1"/>
</dbReference>
<dbReference type="Pfam" id="PF01501">
    <property type="entry name" value="Glyco_transf_8"/>
    <property type="match status" value="1"/>
</dbReference>
<dbReference type="GO" id="GO:0046872">
    <property type="term" value="F:metal ion binding"/>
    <property type="evidence" value="ECO:0007669"/>
    <property type="project" value="UniProtKB-KW"/>
</dbReference>
<evidence type="ECO:0000313" key="5">
    <source>
        <dbReference type="Proteomes" id="UP000011546"/>
    </source>
</evidence>
<comment type="caution">
    <text evidence="4">The sequence shown here is derived from an EMBL/GenBank/DDBJ whole genome shotgun (WGS) entry which is preliminary data.</text>
</comment>
<sequence>MRETVAYLVGGDNWVPCFVSVYSLLDNNPDSTFRVVIFTEEDRSNKFFANVDLLEGVHDDFTVEYVNIPLDRFNALPEEPEKNAIFPKAMYAKLLIPELFPDPPEQFLYLDADTLILNSLTELFERSLSEVTVAAAPDVKNRIGGLDVGLNRQYFNAGVMYVDLNRWVETEVTPTCLDFIQRHKPSYMDQTALNAVLHRRDDVDIISPKYNLIRSWEENADENIEVSFDWDDTGIIHYAGVPKPWHYRANGEIFDHWLSYCDKTPFGDFYPQHRNPKFVEYTEKALEPFPRLHAMAECIYQNI</sequence>
<dbReference type="InterPro" id="IPR002495">
    <property type="entry name" value="Glyco_trans_8"/>
</dbReference>
<dbReference type="InterPro" id="IPR050748">
    <property type="entry name" value="Glycosyltrans_8_dom-fam"/>
</dbReference>
<keyword evidence="2 4" id="KW-0808">Transferase</keyword>
<proteinExistence type="predicted"/>
<dbReference type="RefSeq" id="WP_008850013.1">
    <property type="nucleotide sequence ID" value="NZ_AOJH01000102.1"/>
</dbReference>